<dbReference type="GO" id="GO:0005737">
    <property type="term" value="C:cytoplasm"/>
    <property type="evidence" value="ECO:0007669"/>
    <property type="project" value="UniProtKB-SubCell"/>
</dbReference>
<evidence type="ECO:0000313" key="4">
    <source>
        <dbReference type="EMBL" id="PNF24516.1"/>
    </source>
</evidence>
<dbReference type="AlphaFoldDB" id="A0A2J7Q7F0"/>
<dbReference type="GO" id="GO:0035025">
    <property type="term" value="P:positive regulation of Rho protein signal transduction"/>
    <property type="evidence" value="ECO:0007669"/>
    <property type="project" value="TreeGrafter"/>
</dbReference>
<dbReference type="InterPro" id="IPR035892">
    <property type="entry name" value="C2_domain_sf"/>
</dbReference>
<dbReference type="OrthoDB" id="207120at2759"/>
<accession>A0A2J7Q7F0</accession>
<evidence type="ECO:0000256" key="1">
    <source>
        <dbReference type="ARBA" id="ARBA00004496"/>
    </source>
</evidence>
<dbReference type="PROSITE" id="PS50004">
    <property type="entry name" value="C2"/>
    <property type="match status" value="1"/>
</dbReference>
<dbReference type="Proteomes" id="UP000235965">
    <property type="component" value="Unassembled WGS sequence"/>
</dbReference>
<keyword evidence="2" id="KW-0963">Cytoplasm</keyword>
<evidence type="ECO:0000256" key="2">
    <source>
        <dbReference type="ARBA" id="ARBA00022490"/>
    </source>
</evidence>
<evidence type="ECO:0000313" key="5">
    <source>
        <dbReference type="Proteomes" id="UP000235965"/>
    </source>
</evidence>
<dbReference type="PANTHER" id="PTHR46006">
    <property type="entry name" value="RHO GUANINE NUCLEOTIDE EXCHANGE FACTOR AT 64C, ISOFORM A"/>
    <property type="match status" value="1"/>
</dbReference>
<dbReference type="EMBL" id="NEVH01017443">
    <property type="protein sequence ID" value="PNF24516.1"/>
    <property type="molecule type" value="Genomic_DNA"/>
</dbReference>
<comment type="caution">
    <text evidence="4">The sequence shown here is derived from an EMBL/GenBank/DDBJ whole genome shotgun (WGS) entry which is preliminary data.</text>
</comment>
<keyword evidence="5" id="KW-1185">Reference proteome</keyword>
<dbReference type="InterPro" id="IPR051480">
    <property type="entry name" value="Endocytic_GEF_Adapter"/>
</dbReference>
<comment type="subcellular location">
    <subcellularLocation>
        <location evidence="1">Cytoplasm</location>
    </subcellularLocation>
</comment>
<sequence length="99" mass="11232">MGAQKNRTKVVPATSEVQWNATMQFLIKDLQEDVLCITVFDRGHFSPNEFLGRTEVRIADILRATQNGNGPIIKRLSLHLVKTGEILLKLDLRLFNKVT</sequence>
<dbReference type="STRING" id="105785.A0A2J7Q7F0"/>
<dbReference type="Pfam" id="PF00168">
    <property type="entry name" value="C2"/>
    <property type="match status" value="1"/>
</dbReference>
<dbReference type="SUPFAM" id="SSF49562">
    <property type="entry name" value="C2 domain (Calcium/lipid-binding domain, CaLB)"/>
    <property type="match status" value="1"/>
</dbReference>
<protein>
    <recommendedName>
        <fullName evidence="3">C2 domain-containing protein</fullName>
    </recommendedName>
</protein>
<dbReference type="Gene3D" id="2.60.40.150">
    <property type="entry name" value="C2 domain"/>
    <property type="match status" value="1"/>
</dbReference>
<gene>
    <name evidence="4" type="ORF">B7P43_G06315</name>
</gene>
<evidence type="ECO:0000259" key="3">
    <source>
        <dbReference type="PROSITE" id="PS50004"/>
    </source>
</evidence>
<reference evidence="4 5" key="1">
    <citation type="submission" date="2017-12" db="EMBL/GenBank/DDBJ databases">
        <title>Hemimetabolous genomes reveal molecular basis of termite eusociality.</title>
        <authorList>
            <person name="Harrison M.C."/>
            <person name="Jongepier E."/>
            <person name="Robertson H.M."/>
            <person name="Arning N."/>
            <person name="Bitard-Feildel T."/>
            <person name="Chao H."/>
            <person name="Childers C.P."/>
            <person name="Dinh H."/>
            <person name="Doddapaneni H."/>
            <person name="Dugan S."/>
            <person name="Gowin J."/>
            <person name="Greiner C."/>
            <person name="Han Y."/>
            <person name="Hu H."/>
            <person name="Hughes D.S.T."/>
            <person name="Huylmans A.-K."/>
            <person name="Kemena C."/>
            <person name="Kremer L.P.M."/>
            <person name="Lee S.L."/>
            <person name="Lopez-Ezquerra A."/>
            <person name="Mallet L."/>
            <person name="Monroy-Kuhn J.M."/>
            <person name="Moser A."/>
            <person name="Murali S.C."/>
            <person name="Muzny D.M."/>
            <person name="Otani S."/>
            <person name="Piulachs M.-D."/>
            <person name="Poelchau M."/>
            <person name="Qu J."/>
            <person name="Schaub F."/>
            <person name="Wada-Katsumata A."/>
            <person name="Worley K.C."/>
            <person name="Xie Q."/>
            <person name="Ylla G."/>
            <person name="Poulsen M."/>
            <person name="Gibbs R.A."/>
            <person name="Schal C."/>
            <person name="Richards S."/>
            <person name="Belles X."/>
            <person name="Korb J."/>
            <person name="Bornberg-Bauer E."/>
        </authorList>
    </citation>
    <scope>NUCLEOTIDE SEQUENCE [LARGE SCALE GENOMIC DNA]</scope>
    <source>
        <tissue evidence="4">Whole body</tissue>
    </source>
</reference>
<organism evidence="4 5">
    <name type="scientific">Cryptotermes secundus</name>
    <dbReference type="NCBI Taxonomy" id="105785"/>
    <lineage>
        <taxon>Eukaryota</taxon>
        <taxon>Metazoa</taxon>
        <taxon>Ecdysozoa</taxon>
        <taxon>Arthropoda</taxon>
        <taxon>Hexapoda</taxon>
        <taxon>Insecta</taxon>
        <taxon>Pterygota</taxon>
        <taxon>Neoptera</taxon>
        <taxon>Polyneoptera</taxon>
        <taxon>Dictyoptera</taxon>
        <taxon>Blattodea</taxon>
        <taxon>Blattoidea</taxon>
        <taxon>Termitoidae</taxon>
        <taxon>Kalotermitidae</taxon>
        <taxon>Cryptotermitinae</taxon>
        <taxon>Cryptotermes</taxon>
    </lineage>
</organism>
<dbReference type="InterPro" id="IPR000008">
    <property type="entry name" value="C2_dom"/>
</dbReference>
<dbReference type="InParanoid" id="A0A2J7Q7F0"/>
<name>A0A2J7Q7F0_9NEOP</name>
<proteinExistence type="predicted"/>
<feature type="domain" description="C2" evidence="3">
    <location>
        <begin position="1"/>
        <end position="72"/>
    </location>
</feature>
<dbReference type="PANTHER" id="PTHR46006:SF6">
    <property type="entry name" value="INTERSECTIN-2 ISOFORM X1"/>
    <property type="match status" value="1"/>
</dbReference>